<evidence type="ECO:0000313" key="4">
    <source>
        <dbReference type="WBParaSite" id="EVEC_0000803101-mRNA-1"/>
    </source>
</evidence>
<keyword evidence="3" id="KW-1185">Reference proteome</keyword>
<reference evidence="4" key="1">
    <citation type="submission" date="2017-02" db="UniProtKB">
        <authorList>
            <consortium name="WormBaseParasite"/>
        </authorList>
    </citation>
    <scope>IDENTIFICATION</scope>
</reference>
<reference evidence="2 3" key="2">
    <citation type="submission" date="2018-10" db="EMBL/GenBank/DDBJ databases">
        <authorList>
            <consortium name="Pathogen Informatics"/>
        </authorList>
    </citation>
    <scope>NUCLEOTIDE SEQUENCE [LARGE SCALE GENOMIC DNA]</scope>
</reference>
<dbReference type="AlphaFoldDB" id="A0A0N4VBV9"/>
<protein>
    <submittedName>
        <fullName evidence="4">Secreted protein</fullName>
    </submittedName>
</protein>
<name>A0A0N4VBV9_ENTVE</name>
<dbReference type="Proteomes" id="UP000274131">
    <property type="component" value="Unassembled WGS sequence"/>
</dbReference>
<accession>A0A0N4VBV9</accession>
<proteinExistence type="predicted"/>
<dbReference type="WBParaSite" id="EVEC_0000803101-mRNA-1">
    <property type="protein sequence ID" value="EVEC_0000803101-mRNA-1"/>
    <property type="gene ID" value="EVEC_0000803101"/>
</dbReference>
<sequence>MIMMMMMMKMMMIMMILLIQERYATATAPLTTVTENDSSCQPQAIASIGRSNQQLLFFPHLSVWLNISVVDILGGGCSGSGCTRFLVALPSAFSDELWLWQVQFSVNKHSIRLGSVEFGSVRFDSSAQTTDSK</sequence>
<organism evidence="4">
    <name type="scientific">Enterobius vermicularis</name>
    <name type="common">Human pinworm</name>
    <dbReference type="NCBI Taxonomy" id="51028"/>
    <lineage>
        <taxon>Eukaryota</taxon>
        <taxon>Metazoa</taxon>
        <taxon>Ecdysozoa</taxon>
        <taxon>Nematoda</taxon>
        <taxon>Chromadorea</taxon>
        <taxon>Rhabditida</taxon>
        <taxon>Spirurina</taxon>
        <taxon>Oxyuridomorpha</taxon>
        <taxon>Oxyuroidea</taxon>
        <taxon>Oxyuridae</taxon>
        <taxon>Enterobius</taxon>
    </lineage>
</organism>
<keyword evidence="1" id="KW-0732">Signal</keyword>
<evidence type="ECO:0000256" key="1">
    <source>
        <dbReference type="SAM" id="SignalP"/>
    </source>
</evidence>
<dbReference type="EMBL" id="UXUI01008956">
    <property type="protein sequence ID" value="VDD92761.1"/>
    <property type="molecule type" value="Genomic_DNA"/>
</dbReference>
<feature type="chain" id="PRO_5043122877" evidence="1">
    <location>
        <begin position="27"/>
        <end position="133"/>
    </location>
</feature>
<evidence type="ECO:0000313" key="3">
    <source>
        <dbReference type="Proteomes" id="UP000274131"/>
    </source>
</evidence>
<evidence type="ECO:0000313" key="2">
    <source>
        <dbReference type="EMBL" id="VDD92761.1"/>
    </source>
</evidence>
<gene>
    <name evidence="2" type="ORF">EVEC_LOCUS7512</name>
</gene>
<feature type="signal peptide" evidence="1">
    <location>
        <begin position="1"/>
        <end position="26"/>
    </location>
</feature>